<gene>
    <name evidence="2" type="ordered locus">Snas_3121</name>
</gene>
<proteinExistence type="predicted"/>
<organism evidence="2 3">
    <name type="scientific">Stackebrandtia nassauensis (strain DSM 44728 / CIP 108903 / NRRL B-16338 / NBRC 102104 / LLR-40K-21)</name>
    <dbReference type="NCBI Taxonomy" id="446470"/>
    <lineage>
        <taxon>Bacteria</taxon>
        <taxon>Bacillati</taxon>
        <taxon>Actinomycetota</taxon>
        <taxon>Actinomycetes</taxon>
        <taxon>Glycomycetales</taxon>
        <taxon>Glycomycetaceae</taxon>
        <taxon>Stackebrandtia</taxon>
    </lineage>
</organism>
<dbReference type="InterPro" id="IPR006059">
    <property type="entry name" value="SBP"/>
</dbReference>
<sequence length="445" mass="48398">MSPGFGESRLSRRGLLRASALGLGALGAGSLTACAGSNPDELVFWHFVGPSSPQGKWQTTMVDDWNKHNKVRITERFVPFGDYASGPTLQTSFSADSGPDIFLLSPGDFLRYHNAGVLMDLTPYLPQSVRDDYLPGTLDSRSFDGKVYGLPIESEPLALFYSHDAFEKAGLSEADVPANWDQMLDVADKLTTDRRFGLLFETNPGYYQNFTWYPFLWQGGGSPVSKDQKSGRFDSKATVDALALWQDSINRRVAPTLPQGSGGMDTISNLGNGYCAMQQTGVWGVGELGIQLPDFKFGVAPLPKPPGGKDITTAGGWALVANVRGRNPEAAAEFIAWALGSDEDDCVERGRQLNTVIKKNLPVRRSVRDLAEKSGDIDTDNYRKFVEEIAPIAVGEPRYPVEIYRSISDAIQACQLDGADPATVAADTDEQIQTFVSTYEGASIL</sequence>
<dbReference type="InterPro" id="IPR050490">
    <property type="entry name" value="Bact_solute-bd_prot1"/>
</dbReference>
<protein>
    <submittedName>
        <fullName evidence="2">Extracellular solute-binding protein family 1</fullName>
    </submittedName>
</protein>
<dbReference type="Gene3D" id="3.40.190.10">
    <property type="entry name" value="Periplasmic binding protein-like II"/>
    <property type="match status" value="1"/>
</dbReference>
<reference evidence="2 3" key="1">
    <citation type="journal article" date="2009" name="Stand. Genomic Sci.">
        <title>Complete genome sequence of Stackebrandtia nassauensis type strain (LLR-40K-21).</title>
        <authorList>
            <person name="Munk C."/>
            <person name="Lapidus A."/>
            <person name="Copeland A."/>
            <person name="Jando M."/>
            <person name="Mayilraj S."/>
            <person name="Glavina Del Rio T."/>
            <person name="Nolan M."/>
            <person name="Chen F."/>
            <person name="Lucas S."/>
            <person name="Tice H."/>
            <person name="Cheng J.F."/>
            <person name="Han C."/>
            <person name="Detter J.C."/>
            <person name="Bruce D."/>
            <person name="Goodwin L."/>
            <person name="Chain P."/>
            <person name="Pitluck S."/>
            <person name="Goker M."/>
            <person name="Ovchinikova G."/>
            <person name="Pati A."/>
            <person name="Ivanova N."/>
            <person name="Mavromatis K."/>
            <person name="Chen A."/>
            <person name="Palaniappan K."/>
            <person name="Land M."/>
            <person name="Hauser L."/>
            <person name="Chang Y.J."/>
            <person name="Jeffries C.D."/>
            <person name="Bristow J."/>
            <person name="Eisen J.A."/>
            <person name="Markowitz V."/>
            <person name="Hugenholtz P."/>
            <person name="Kyrpides N.C."/>
            <person name="Klenk H.P."/>
        </authorList>
    </citation>
    <scope>NUCLEOTIDE SEQUENCE [LARGE SCALE GENOMIC DNA]</scope>
    <source>
        <strain evidence="3">DSM 44728 / CIP 108903 / NRRL B-16338 / NBRC 102104 / LLR-40K-21</strain>
    </source>
</reference>
<dbReference type="InterPro" id="IPR006311">
    <property type="entry name" value="TAT_signal"/>
</dbReference>
<feature type="chain" id="PRO_5003048373" evidence="1">
    <location>
        <begin position="36"/>
        <end position="445"/>
    </location>
</feature>
<feature type="signal peptide" evidence="1">
    <location>
        <begin position="1"/>
        <end position="35"/>
    </location>
</feature>
<dbReference type="HOGENOM" id="CLU_031285_10_1_11"/>
<dbReference type="PANTHER" id="PTHR43649">
    <property type="entry name" value="ARABINOSE-BINDING PROTEIN-RELATED"/>
    <property type="match status" value="1"/>
</dbReference>
<dbReference type="PROSITE" id="PS51318">
    <property type="entry name" value="TAT"/>
    <property type="match status" value="1"/>
</dbReference>
<dbReference type="AlphaFoldDB" id="D3QAK9"/>
<accession>D3QAK9</accession>
<dbReference type="KEGG" id="sna:Snas_3121"/>
<dbReference type="Pfam" id="PF01547">
    <property type="entry name" value="SBP_bac_1"/>
    <property type="match status" value="1"/>
</dbReference>
<keyword evidence="1" id="KW-0732">Signal</keyword>
<dbReference type="CDD" id="cd13585">
    <property type="entry name" value="PBP2_TMBP_like"/>
    <property type="match status" value="1"/>
</dbReference>
<dbReference type="RefSeq" id="WP_013018363.1">
    <property type="nucleotide sequence ID" value="NC_013947.1"/>
</dbReference>
<name>D3QAK9_STANL</name>
<evidence type="ECO:0000313" key="2">
    <source>
        <dbReference type="EMBL" id="ADD42792.1"/>
    </source>
</evidence>
<evidence type="ECO:0000313" key="3">
    <source>
        <dbReference type="Proteomes" id="UP000000844"/>
    </source>
</evidence>
<dbReference type="PANTHER" id="PTHR43649:SF12">
    <property type="entry name" value="DIACETYLCHITOBIOSE BINDING PROTEIN DASA"/>
    <property type="match status" value="1"/>
</dbReference>
<dbReference type="Proteomes" id="UP000000844">
    <property type="component" value="Chromosome"/>
</dbReference>
<dbReference type="OrthoDB" id="9780991at2"/>
<evidence type="ECO:0000256" key="1">
    <source>
        <dbReference type="SAM" id="SignalP"/>
    </source>
</evidence>
<keyword evidence="3" id="KW-1185">Reference proteome</keyword>
<dbReference type="eggNOG" id="COG1653">
    <property type="taxonomic scope" value="Bacteria"/>
</dbReference>
<dbReference type="STRING" id="446470.Snas_3121"/>
<dbReference type="SUPFAM" id="SSF53850">
    <property type="entry name" value="Periplasmic binding protein-like II"/>
    <property type="match status" value="1"/>
</dbReference>
<dbReference type="EMBL" id="CP001778">
    <property type="protein sequence ID" value="ADD42792.1"/>
    <property type="molecule type" value="Genomic_DNA"/>
</dbReference>